<organism evidence="2 3">
    <name type="scientific">Amblyomma americanum</name>
    <name type="common">Lone star tick</name>
    <dbReference type="NCBI Taxonomy" id="6943"/>
    <lineage>
        <taxon>Eukaryota</taxon>
        <taxon>Metazoa</taxon>
        <taxon>Ecdysozoa</taxon>
        <taxon>Arthropoda</taxon>
        <taxon>Chelicerata</taxon>
        <taxon>Arachnida</taxon>
        <taxon>Acari</taxon>
        <taxon>Parasitiformes</taxon>
        <taxon>Ixodida</taxon>
        <taxon>Ixodoidea</taxon>
        <taxon>Ixodidae</taxon>
        <taxon>Amblyomminae</taxon>
        <taxon>Amblyomma</taxon>
    </lineage>
</organism>
<evidence type="ECO:0000313" key="2">
    <source>
        <dbReference type="EMBL" id="KAK8774133.1"/>
    </source>
</evidence>
<evidence type="ECO:0000313" key="3">
    <source>
        <dbReference type="Proteomes" id="UP001321473"/>
    </source>
</evidence>
<proteinExistence type="predicted"/>
<comment type="caution">
    <text evidence="2">The sequence shown here is derived from an EMBL/GenBank/DDBJ whole genome shotgun (WGS) entry which is preliminary data.</text>
</comment>
<gene>
    <name evidence="2" type="ORF">V5799_011331</name>
</gene>
<feature type="region of interest" description="Disordered" evidence="1">
    <location>
        <begin position="45"/>
        <end position="93"/>
    </location>
</feature>
<dbReference type="AlphaFoldDB" id="A0AAQ4EI73"/>
<evidence type="ECO:0000256" key="1">
    <source>
        <dbReference type="SAM" id="MobiDB-lite"/>
    </source>
</evidence>
<reference evidence="2 3" key="1">
    <citation type="journal article" date="2023" name="Arcadia Sci">
        <title>De novo assembly of a long-read Amblyomma americanum tick genome.</title>
        <authorList>
            <person name="Chou S."/>
            <person name="Poskanzer K.E."/>
            <person name="Rollins M."/>
            <person name="Thuy-Boun P.S."/>
        </authorList>
    </citation>
    <scope>NUCLEOTIDE SEQUENCE [LARGE SCALE GENOMIC DNA]</scope>
    <source>
        <strain evidence="2">F_SG_1</strain>
        <tissue evidence="2">Salivary glands</tissue>
    </source>
</reference>
<accession>A0AAQ4EI73</accession>
<keyword evidence="3" id="KW-1185">Reference proteome</keyword>
<sequence>MVQELWCGRQVETRHGGTHRRHLDQLKTRERRVEGVDVKLEATTETSAVEDCGKAQVESQPQVHDNRDGQAQADTDIAPAPDAQDDGCSDRRR</sequence>
<protein>
    <submittedName>
        <fullName evidence="2">Uncharacterized protein</fullName>
    </submittedName>
</protein>
<dbReference type="Proteomes" id="UP001321473">
    <property type="component" value="Unassembled WGS sequence"/>
</dbReference>
<dbReference type="EMBL" id="JARKHS020015759">
    <property type="protein sequence ID" value="KAK8774133.1"/>
    <property type="molecule type" value="Genomic_DNA"/>
</dbReference>
<name>A0AAQ4EI73_AMBAM</name>